<protein>
    <recommendedName>
        <fullName evidence="4 14">Undecaprenyl-diphosphatase</fullName>
        <ecNumber evidence="3 14">3.6.1.27</ecNumber>
    </recommendedName>
    <alternativeName>
        <fullName evidence="12 14">Bacitracin resistance protein</fullName>
    </alternativeName>
    <alternativeName>
        <fullName evidence="11 14">Undecaprenyl pyrophosphate phosphatase</fullName>
    </alternativeName>
</protein>
<keyword evidence="14" id="KW-0573">Peptidoglycan synthesis</keyword>
<comment type="catalytic activity">
    <reaction evidence="13 14">
        <text>di-trans,octa-cis-undecaprenyl diphosphate + H2O = di-trans,octa-cis-undecaprenyl phosphate + phosphate + H(+)</text>
        <dbReference type="Rhea" id="RHEA:28094"/>
        <dbReference type="ChEBI" id="CHEBI:15377"/>
        <dbReference type="ChEBI" id="CHEBI:15378"/>
        <dbReference type="ChEBI" id="CHEBI:43474"/>
        <dbReference type="ChEBI" id="CHEBI:58405"/>
        <dbReference type="ChEBI" id="CHEBI:60392"/>
        <dbReference type="EC" id="3.6.1.27"/>
    </reaction>
</comment>
<dbReference type="KEGG" id="ttk:TST_0888"/>
<evidence type="ECO:0000256" key="6">
    <source>
        <dbReference type="ARBA" id="ARBA00022692"/>
    </source>
</evidence>
<dbReference type="PANTHER" id="PTHR30622">
    <property type="entry name" value="UNDECAPRENYL-DIPHOSPHATASE"/>
    <property type="match status" value="1"/>
</dbReference>
<feature type="transmembrane region" description="Helical" evidence="14">
    <location>
        <begin position="171"/>
        <end position="192"/>
    </location>
</feature>
<evidence type="ECO:0000256" key="2">
    <source>
        <dbReference type="ARBA" id="ARBA00010621"/>
    </source>
</evidence>
<dbReference type="GO" id="GO:0005886">
    <property type="term" value="C:plasma membrane"/>
    <property type="evidence" value="ECO:0007669"/>
    <property type="project" value="UniProtKB-SubCell"/>
</dbReference>
<keyword evidence="14" id="KW-0133">Cell shape</keyword>
<dbReference type="GO" id="GO:0008360">
    <property type="term" value="P:regulation of cell shape"/>
    <property type="evidence" value="ECO:0007669"/>
    <property type="project" value="UniProtKB-KW"/>
</dbReference>
<dbReference type="EMBL" id="AP013035">
    <property type="protein sequence ID" value="BAT71688.1"/>
    <property type="molecule type" value="Genomic_DNA"/>
</dbReference>
<keyword evidence="10 14" id="KW-0046">Antibiotic resistance</keyword>
<evidence type="ECO:0000256" key="4">
    <source>
        <dbReference type="ARBA" id="ARBA00021581"/>
    </source>
</evidence>
<name>A0A0S3QTN0_THET7</name>
<keyword evidence="9 14" id="KW-0472">Membrane</keyword>
<dbReference type="PATRIC" id="fig|1298851.3.peg.925"/>
<dbReference type="AlphaFoldDB" id="A0A0S3QTN0"/>
<keyword evidence="7 14" id="KW-0378">Hydrolase</keyword>
<dbReference type="Pfam" id="PF02673">
    <property type="entry name" value="BacA"/>
    <property type="match status" value="1"/>
</dbReference>
<organism evidence="15 16">
    <name type="scientific">Thermosulfidibacter takaii (strain DSM 17441 / JCM 13301 / NBRC 103674 / ABI70S6)</name>
    <dbReference type="NCBI Taxonomy" id="1298851"/>
    <lineage>
        <taxon>Bacteria</taxon>
        <taxon>Pseudomonadati</taxon>
        <taxon>Thermosulfidibacterota</taxon>
        <taxon>Thermosulfidibacteria</taxon>
        <taxon>Thermosulfidibacterales</taxon>
        <taxon>Thermosulfidibacteraceae</taxon>
    </lineage>
</organism>
<feature type="transmembrane region" description="Helical" evidence="14">
    <location>
        <begin position="103"/>
        <end position="119"/>
    </location>
</feature>
<dbReference type="STRING" id="1298851.TST_0888"/>
<evidence type="ECO:0000256" key="14">
    <source>
        <dbReference type="HAMAP-Rule" id="MF_01006"/>
    </source>
</evidence>
<sequence>MSDLVSSIILGLVQGLTEFLPVSSSGHLAILQNYMNLKGDRLFFDVMLHLATLIAVIIYFRKELLNYLKDKKLLTYVIIVSIPTGIIGLALKDYVEQLLYRPKVVALMLLVTAIVVYLVDRIEGQHSIQSLSPKGIVLIGSFQGLAVIPGISRSGSTIFATLLAGAKREEAAPFSFIVSIPAISGGTILELAKVNKEAYFDTNLLIGMLVAFFSGLLALHMFIRLLKRRKFVVFSTYLLLVSLAVLVLG</sequence>
<feature type="transmembrane region" description="Helical" evidence="14">
    <location>
        <begin position="73"/>
        <end position="91"/>
    </location>
</feature>
<accession>A0A0S3QTN0</accession>
<evidence type="ECO:0000256" key="5">
    <source>
        <dbReference type="ARBA" id="ARBA00022475"/>
    </source>
</evidence>
<dbReference type="InterPro" id="IPR003824">
    <property type="entry name" value="UppP"/>
</dbReference>
<dbReference type="EC" id="3.6.1.27" evidence="3 14"/>
<dbReference type="GO" id="GO:0050380">
    <property type="term" value="F:undecaprenyl-diphosphatase activity"/>
    <property type="evidence" value="ECO:0007669"/>
    <property type="project" value="UniProtKB-UniRule"/>
</dbReference>
<comment type="subcellular location">
    <subcellularLocation>
        <location evidence="1 14">Cell membrane</location>
        <topology evidence="1 14">Multi-pass membrane protein</topology>
    </subcellularLocation>
</comment>
<comment type="function">
    <text evidence="14">Catalyzes the dephosphorylation of undecaprenyl diphosphate (UPP). Confers resistance to bacitracin.</text>
</comment>
<keyword evidence="5 14" id="KW-1003">Cell membrane</keyword>
<keyword evidence="16" id="KW-1185">Reference proteome</keyword>
<evidence type="ECO:0000256" key="13">
    <source>
        <dbReference type="ARBA" id="ARBA00047594"/>
    </source>
</evidence>
<evidence type="ECO:0000256" key="11">
    <source>
        <dbReference type="ARBA" id="ARBA00032707"/>
    </source>
</evidence>
<keyword evidence="14" id="KW-0961">Cell wall biogenesis/degradation</keyword>
<evidence type="ECO:0000256" key="1">
    <source>
        <dbReference type="ARBA" id="ARBA00004651"/>
    </source>
</evidence>
<dbReference type="HAMAP" id="MF_01006">
    <property type="entry name" value="Undec_diphosphatase"/>
    <property type="match status" value="1"/>
</dbReference>
<evidence type="ECO:0000256" key="8">
    <source>
        <dbReference type="ARBA" id="ARBA00022989"/>
    </source>
</evidence>
<evidence type="ECO:0000313" key="15">
    <source>
        <dbReference type="EMBL" id="BAT71688.1"/>
    </source>
</evidence>
<evidence type="ECO:0000256" key="12">
    <source>
        <dbReference type="ARBA" id="ARBA00032932"/>
    </source>
</evidence>
<evidence type="ECO:0000256" key="3">
    <source>
        <dbReference type="ARBA" id="ARBA00012374"/>
    </source>
</evidence>
<proteinExistence type="inferred from homology"/>
<comment type="miscellaneous">
    <text evidence="14">Bacitracin is thought to be involved in the inhibition of peptidoglycan synthesis by sequestering undecaprenyl diphosphate, thereby reducing the pool of lipid carrier available.</text>
</comment>
<dbReference type="Proteomes" id="UP000063234">
    <property type="component" value="Chromosome"/>
</dbReference>
<feature type="transmembrane region" description="Helical" evidence="14">
    <location>
        <begin position="204"/>
        <end position="225"/>
    </location>
</feature>
<feature type="transmembrane region" description="Helical" evidence="14">
    <location>
        <begin position="231"/>
        <end position="248"/>
    </location>
</feature>
<comment type="similarity">
    <text evidence="2 14">Belongs to the UppP family.</text>
</comment>
<evidence type="ECO:0000313" key="16">
    <source>
        <dbReference type="Proteomes" id="UP000063234"/>
    </source>
</evidence>
<dbReference type="GO" id="GO:0046677">
    <property type="term" value="P:response to antibiotic"/>
    <property type="evidence" value="ECO:0007669"/>
    <property type="project" value="UniProtKB-UniRule"/>
</dbReference>
<dbReference type="RefSeq" id="WP_068549686.1">
    <property type="nucleotide sequence ID" value="NZ_AP013035.1"/>
</dbReference>
<evidence type="ECO:0000256" key="7">
    <source>
        <dbReference type="ARBA" id="ARBA00022801"/>
    </source>
</evidence>
<dbReference type="GO" id="GO:0071555">
    <property type="term" value="P:cell wall organization"/>
    <property type="evidence" value="ECO:0007669"/>
    <property type="project" value="UniProtKB-KW"/>
</dbReference>
<keyword evidence="8 14" id="KW-1133">Transmembrane helix</keyword>
<keyword evidence="6 14" id="KW-0812">Transmembrane</keyword>
<reference evidence="16" key="1">
    <citation type="journal article" date="2018" name="Science">
        <title>A primordial and reversible TCA cycle in a facultatively chemolithoautotrophic thermophile.</title>
        <authorList>
            <person name="Nunoura T."/>
            <person name="Chikaraishi Y."/>
            <person name="Izaki R."/>
            <person name="Suwa T."/>
            <person name="Sato T."/>
            <person name="Harada T."/>
            <person name="Mori K."/>
            <person name="Kato Y."/>
            <person name="Miyazaki M."/>
            <person name="Shimamura S."/>
            <person name="Yanagawa K."/>
            <person name="Shuto A."/>
            <person name="Ohkouchi N."/>
            <person name="Fujita N."/>
            <person name="Takaki Y."/>
            <person name="Atomi H."/>
            <person name="Takai K."/>
        </authorList>
    </citation>
    <scope>NUCLEOTIDE SEQUENCE [LARGE SCALE GENOMIC DNA]</scope>
    <source>
        <strain evidence="16">DSM 17441 / JCM 13301 / NBRC 103674 / ABI70S6</strain>
    </source>
</reference>
<dbReference type="OrthoDB" id="9808289at2"/>
<evidence type="ECO:0000256" key="10">
    <source>
        <dbReference type="ARBA" id="ARBA00023251"/>
    </source>
</evidence>
<dbReference type="PANTHER" id="PTHR30622:SF2">
    <property type="entry name" value="UNDECAPRENYL-DIPHOSPHATASE"/>
    <property type="match status" value="1"/>
</dbReference>
<feature type="transmembrane region" description="Helical" evidence="14">
    <location>
        <begin position="42"/>
        <end position="61"/>
    </location>
</feature>
<evidence type="ECO:0000256" key="9">
    <source>
        <dbReference type="ARBA" id="ARBA00023136"/>
    </source>
</evidence>
<dbReference type="GO" id="GO:0009252">
    <property type="term" value="P:peptidoglycan biosynthetic process"/>
    <property type="evidence" value="ECO:0007669"/>
    <property type="project" value="UniProtKB-KW"/>
</dbReference>
<gene>
    <name evidence="15" type="primary">bacA</name>
    <name evidence="14" type="synonym">uppP</name>
    <name evidence="15" type="ORF">TST_0888</name>
</gene>